<feature type="region of interest" description="Disordered" evidence="1">
    <location>
        <begin position="442"/>
        <end position="461"/>
    </location>
</feature>
<dbReference type="Gene3D" id="3.40.50.720">
    <property type="entry name" value="NAD(P)-binding Rossmann-like Domain"/>
    <property type="match status" value="1"/>
</dbReference>
<dbReference type="GO" id="GO:0004792">
    <property type="term" value="F:thiosulfate-cyanide sulfurtransferase activity"/>
    <property type="evidence" value="ECO:0007669"/>
    <property type="project" value="TreeGrafter"/>
</dbReference>
<evidence type="ECO:0000313" key="3">
    <source>
        <dbReference type="EMBL" id="KAB1648832.1"/>
    </source>
</evidence>
<dbReference type="Proteomes" id="UP000431744">
    <property type="component" value="Unassembled WGS sequence"/>
</dbReference>
<dbReference type="PANTHER" id="PTHR10953">
    <property type="entry name" value="UBIQUITIN-ACTIVATING ENZYME E1"/>
    <property type="match status" value="1"/>
</dbReference>
<keyword evidence="3" id="KW-0548">Nucleotidyltransferase</keyword>
<dbReference type="InterPro" id="IPR045886">
    <property type="entry name" value="ThiF/MoeB/HesA"/>
</dbReference>
<feature type="region of interest" description="Disordered" evidence="1">
    <location>
        <begin position="272"/>
        <end position="329"/>
    </location>
</feature>
<dbReference type="CDD" id="cd00158">
    <property type="entry name" value="RHOD"/>
    <property type="match status" value="1"/>
</dbReference>
<dbReference type="EMBL" id="WBJY01000001">
    <property type="protein sequence ID" value="KAB1648832.1"/>
    <property type="molecule type" value="Genomic_DNA"/>
</dbReference>
<reference evidence="3 4" key="1">
    <citation type="submission" date="2019-09" db="EMBL/GenBank/DDBJ databases">
        <title>Phylogeny of genus Pseudoclavibacter and closely related genus.</title>
        <authorList>
            <person name="Li Y."/>
        </authorList>
    </citation>
    <scope>NUCLEOTIDE SEQUENCE [LARGE SCALE GENOMIC DNA]</scope>
    <source>
        <strain evidence="3 4">EGI 60007</strain>
    </source>
</reference>
<dbReference type="SUPFAM" id="SSF52821">
    <property type="entry name" value="Rhodanese/Cell cycle control phosphatase"/>
    <property type="match status" value="1"/>
</dbReference>
<feature type="compositionally biased region" description="Basic and acidic residues" evidence="1">
    <location>
        <begin position="289"/>
        <end position="298"/>
    </location>
</feature>
<dbReference type="GO" id="GO:0008146">
    <property type="term" value="F:sulfotransferase activity"/>
    <property type="evidence" value="ECO:0007669"/>
    <property type="project" value="TreeGrafter"/>
</dbReference>
<comment type="caution">
    <text evidence="3">The sequence shown here is derived from an EMBL/GenBank/DDBJ whole genome shotgun (WGS) entry which is preliminary data.</text>
</comment>
<sequence length="461" mass="47344">MRDVGGGLYGCGVDENQRWGEAGVRPSAEAERTSRQRALPWIGDIGQRRLRDARVLIIGAGGIAAPAVQYLAGAGVGRLDLLDDDVIETSNLARQLLFTQADVGRPKAATLAAAAARLAPATRVEAHDVRLTAANTVEIIRVLAPDVVVDTTDDWATRFAIADACAECGVPLVWPSVIGTDAKLTVFTGRAGDPAIDDLVDRETVQRHPVSCAAQGVLGPVVGQVGAMAATEAIKLLVGAGRPLVGRVAVIDGLGATMREIPLVARRAAASVAEPGESAARPGDAGEAAGRRGPEWVRRARPAAGPSSTEQWGAWSPPRTGSVTRPIPLPSRAAAGELRSRLTTIGEMVAAPLGTVLVDVREPSAPALPWPPRGLELVELERAPLESLASAIDAGELPGSIERATRVVVACAFGPRARHAAAMLRAAGVPGVAVLDEGTAGLRTAGSDAPAAPTGGAVPRG</sequence>
<dbReference type="Pfam" id="PF00899">
    <property type="entry name" value="ThiF"/>
    <property type="match status" value="1"/>
</dbReference>
<dbReference type="SUPFAM" id="SSF69572">
    <property type="entry name" value="Activating enzymes of the ubiquitin-like proteins"/>
    <property type="match status" value="1"/>
</dbReference>
<evidence type="ECO:0000259" key="2">
    <source>
        <dbReference type="PROSITE" id="PS50206"/>
    </source>
</evidence>
<dbReference type="InterPro" id="IPR035985">
    <property type="entry name" value="Ubiquitin-activating_enz"/>
</dbReference>
<dbReference type="GO" id="GO:0005829">
    <property type="term" value="C:cytosol"/>
    <property type="evidence" value="ECO:0007669"/>
    <property type="project" value="TreeGrafter"/>
</dbReference>
<accession>A0A6H9WCZ7</accession>
<proteinExistence type="predicted"/>
<dbReference type="InterPro" id="IPR036873">
    <property type="entry name" value="Rhodanese-like_dom_sf"/>
</dbReference>
<dbReference type="OrthoDB" id="9804286at2"/>
<dbReference type="GO" id="GO:0016779">
    <property type="term" value="F:nucleotidyltransferase activity"/>
    <property type="evidence" value="ECO:0007669"/>
    <property type="project" value="UniProtKB-KW"/>
</dbReference>
<dbReference type="InterPro" id="IPR001763">
    <property type="entry name" value="Rhodanese-like_dom"/>
</dbReference>
<feature type="domain" description="Rhodanese" evidence="2">
    <location>
        <begin position="354"/>
        <end position="447"/>
    </location>
</feature>
<keyword evidence="4" id="KW-1185">Reference proteome</keyword>
<name>A0A6H9WCZ7_9MICO</name>
<evidence type="ECO:0000313" key="4">
    <source>
        <dbReference type="Proteomes" id="UP000431744"/>
    </source>
</evidence>
<gene>
    <name evidence="3" type="ORF">F8O04_00560</name>
</gene>
<dbReference type="PROSITE" id="PS50206">
    <property type="entry name" value="RHODANESE_3"/>
    <property type="match status" value="1"/>
</dbReference>
<dbReference type="Gene3D" id="3.40.250.10">
    <property type="entry name" value="Rhodanese-like domain"/>
    <property type="match status" value="1"/>
</dbReference>
<protein>
    <submittedName>
        <fullName evidence="3">Adenylyltransferase/sulfurtransferase MoeZ</fullName>
    </submittedName>
</protein>
<evidence type="ECO:0000256" key="1">
    <source>
        <dbReference type="SAM" id="MobiDB-lite"/>
    </source>
</evidence>
<keyword evidence="3" id="KW-0808">Transferase</keyword>
<dbReference type="GO" id="GO:0008641">
    <property type="term" value="F:ubiquitin-like modifier activating enzyme activity"/>
    <property type="evidence" value="ECO:0007669"/>
    <property type="project" value="InterPro"/>
</dbReference>
<dbReference type="PANTHER" id="PTHR10953:SF102">
    <property type="entry name" value="ADENYLYLTRANSFERASE AND SULFURTRANSFERASE MOCS3"/>
    <property type="match status" value="1"/>
</dbReference>
<organism evidence="3 4">
    <name type="scientific">Pseudoclavibacter endophyticus</name>
    <dbReference type="NCBI Taxonomy" id="1778590"/>
    <lineage>
        <taxon>Bacteria</taxon>
        <taxon>Bacillati</taxon>
        <taxon>Actinomycetota</taxon>
        <taxon>Actinomycetes</taxon>
        <taxon>Micrococcales</taxon>
        <taxon>Microbacteriaceae</taxon>
        <taxon>Pseudoclavibacter</taxon>
    </lineage>
</organism>
<dbReference type="InterPro" id="IPR000594">
    <property type="entry name" value="ThiF_NAD_FAD-bd"/>
</dbReference>
<dbReference type="CDD" id="cd00757">
    <property type="entry name" value="ThiF_MoeB_HesA_family"/>
    <property type="match status" value="1"/>
</dbReference>
<dbReference type="AlphaFoldDB" id="A0A6H9WCZ7"/>